<evidence type="ECO:0000313" key="3">
    <source>
        <dbReference type="WBParaSite" id="SBAD_0001128301-mRNA-1"/>
    </source>
</evidence>
<gene>
    <name evidence="1" type="ORF">SBAD_LOCUS10908</name>
</gene>
<dbReference type="WBParaSite" id="SBAD_0001128301-mRNA-1">
    <property type="protein sequence ID" value="SBAD_0001128301-mRNA-1"/>
    <property type="gene ID" value="SBAD_0001128301"/>
</dbReference>
<protein>
    <submittedName>
        <fullName evidence="1 3">Uncharacterized protein</fullName>
    </submittedName>
</protein>
<accession>A0A183J4V9</accession>
<dbReference type="Proteomes" id="UP000270296">
    <property type="component" value="Unassembled WGS sequence"/>
</dbReference>
<sequence length="143" mass="15698">MRFCTDSRSLVLIAISDSLKSAKFDMTSHFDCIGFVSVGVAEEQRKMSATFTNRRFEPVGGKSLLRLIPLSLLSQELNGWSRINGSAAQGRLRGSNEASPCLPIRALRNLIFARSQETSGAPVLMAHLGVPIDQFEMESHSID</sequence>
<dbReference type="AlphaFoldDB" id="A0A183J4V9"/>
<reference evidence="3" key="1">
    <citation type="submission" date="2016-06" db="UniProtKB">
        <authorList>
            <consortium name="WormBaseParasite"/>
        </authorList>
    </citation>
    <scope>IDENTIFICATION</scope>
</reference>
<proteinExistence type="predicted"/>
<dbReference type="EMBL" id="UZAM01014770">
    <property type="protein sequence ID" value="VDP35539.1"/>
    <property type="molecule type" value="Genomic_DNA"/>
</dbReference>
<name>A0A183J4V9_9BILA</name>
<evidence type="ECO:0000313" key="2">
    <source>
        <dbReference type="Proteomes" id="UP000270296"/>
    </source>
</evidence>
<evidence type="ECO:0000313" key="1">
    <source>
        <dbReference type="EMBL" id="VDP35539.1"/>
    </source>
</evidence>
<reference evidence="1 2" key="2">
    <citation type="submission" date="2018-11" db="EMBL/GenBank/DDBJ databases">
        <authorList>
            <consortium name="Pathogen Informatics"/>
        </authorList>
    </citation>
    <scope>NUCLEOTIDE SEQUENCE [LARGE SCALE GENOMIC DNA]</scope>
</reference>
<keyword evidence="2" id="KW-1185">Reference proteome</keyword>
<organism evidence="3">
    <name type="scientific">Soboliphyme baturini</name>
    <dbReference type="NCBI Taxonomy" id="241478"/>
    <lineage>
        <taxon>Eukaryota</taxon>
        <taxon>Metazoa</taxon>
        <taxon>Ecdysozoa</taxon>
        <taxon>Nematoda</taxon>
        <taxon>Enoplea</taxon>
        <taxon>Dorylaimia</taxon>
        <taxon>Dioctophymatida</taxon>
        <taxon>Dioctophymatoidea</taxon>
        <taxon>Soboliphymatidae</taxon>
        <taxon>Soboliphyme</taxon>
    </lineage>
</organism>